<evidence type="ECO:0000313" key="4">
    <source>
        <dbReference type="EMBL" id="CAD5315350.1"/>
    </source>
</evidence>
<keyword evidence="2" id="KW-1133">Transmembrane helix</keyword>
<dbReference type="Proteomes" id="UP000516314">
    <property type="component" value="Chromosome 1"/>
</dbReference>
<dbReference type="GO" id="GO:0003677">
    <property type="term" value="F:DNA binding"/>
    <property type="evidence" value="ECO:0007669"/>
    <property type="project" value="InterPro"/>
</dbReference>
<organism evidence="4 5">
    <name type="scientific">Arabidopsis thaliana</name>
    <name type="common">Mouse-ear cress</name>
    <dbReference type="NCBI Taxonomy" id="3702"/>
    <lineage>
        <taxon>Eukaryota</taxon>
        <taxon>Viridiplantae</taxon>
        <taxon>Streptophyta</taxon>
        <taxon>Embryophyta</taxon>
        <taxon>Tracheophyta</taxon>
        <taxon>Spermatophyta</taxon>
        <taxon>Magnoliopsida</taxon>
        <taxon>eudicotyledons</taxon>
        <taxon>Gunneridae</taxon>
        <taxon>Pentapetalae</taxon>
        <taxon>rosids</taxon>
        <taxon>malvids</taxon>
        <taxon>Brassicales</taxon>
        <taxon>Brassicaceae</taxon>
        <taxon>Camelineae</taxon>
        <taxon>Arabidopsis</taxon>
    </lineage>
</organism>
<evidence type="ECO:0000259" key="3">
    <source>
        <dbReference type="Pfam" id="PF10551"/>
    </source>
</evidence>
<accession>A0A7G2E064</accession>
<gene>
    <name evidence="4" type="ORF">AT9943_LOCUS3726</name>
</gene>
<dbReference type="AlphaFoldDB" id="A0A7G2E064"/>
<protein>
    <submittedName>
        <fullName evidence="4">(thale cress) hypothetical protein</fullName>
    </submittedName>
</protein>
<feature type="region of interest" description="Disordered" evidence="1">
    <location>
        <begin position="282"/>
        <end position="331"/>
    </location>
</feature>
<dbReference type="EMBL" id="LR881466">
    <property type="protein sequence ID" value="CAD5315350.1"/>
    <property type="molecule type" value="Genomic_DNA"/>
</dbReference>
<keyword evidence="2" id="KW-0472">Membrane</keyword>
<feature type="transmembrane region" description="Helical" evidence="2">
    <location>
        <begin position="25"/>
        <end position="58"/>
    </location>
</feature>
<evidence type="ECO:0000313" key="5">
    <source>
        <dbReference type="Proteomes" id="UP000516314"/>
    </source>
</evidence>
<dbReference type="InterPro" id="IPR017956">
    <property type="entry name" value="AT_hook_DNA-bd_motif"/>
</dbReference>
<feature type="compositionally biased region" description="Basic and acidic residues" evidence="1">
    <location>
        <begin position="322"/>
        <end position="331"/>
    </location>
</feature>
<keyword evidence="2" id="KW-0812">Transmembrane</keyword>
<name>A0A7G2E064_ARATH</name>
<sequence length="929" mass="106905">MVKSYQLSLDDIWFPFKKFLDEISLWIGVVSLVVLLLLTTTVFTIYIAVPSVILAIVGRFIFGRPCFLEFGYITFLQISKWICYLWLLIVLGCAKLRRNLFTGTSEESRMLLTDRVTKSGNAKDSSLVKWNKRIAAARARATAESDRVAKEKADIEADEDAAETAEVELGLMVAPCLKLNINYRGDVSLKDQSFNYTEGVEVKDLLMDPDLMTWSIFENFCKENGVNGEVEANWYKLPQENNSSTRVIGADKDDGIRELSREAVIGGEVDIYIDNDISVPAPFSLRNRDDDDEVNEEGVDDDEEIDEETTAETNGYNQGLQDDGKDPIKERMHDNPRFEAFYEEIHNGTEAAEAMDEESNKVPEDTVVEESDDEDEFETQCCDAERPDHAMGTDDEWDAYDQAERVSSRKKFSKDKSPYLWMLQNFNSGEEFKDQLLRYVLTINYDVKLCRWGATKLTAICSHDSCNWKIYYFAHKRTWKWIVQTYFDEHHHSKSGKARILKQGMFRDEERRRPCLRWTDIKDEIMMSSNKHTRTEIVTIPKACDKQQFGKFYGEILAAMGRDAYNRIYPIAWAVVRVVDNESCAWFVEHLKNDLGLGVGNLIVILDKQKGLLNLVVDLLPQAEHMHCARYIYANWKKVYGDYCHESYFRAIAYSSTKGSYNYNMEALKSYDAFAYENLLKTEPKTWCRAFFSGHASCEDVCNNLSESFNRTIRDDRKKPVIILEANRKSAKFCSILKSSEHIYEVMECSASFRVNIPCPHAIFVINEHNRDAEDEWRDVVEANRKRHNLSFDRRKKRGRPKKFVRMLEPGESVTIPSKASKAGGNVTCTNCKQSGHNKGTCKNVIVQLPPPRKRGRPRKSLSINNVPRRCSKLKVSPDQLVLKPSPHKFLNIQVLMQQIKRVHDVLVDVPRKCKMVKARLVARVVQRI</sequence>
<evidence type="ECO:0000256" key="2">
    <source>
        <dbReference type="SAM" id="Phobius"/>
    </source>
</evidence>
<dbReference type="Pfam" id="PF10551">
    <property type="entry name" value="MULE"/>
    <property type="match status" value="1"/>
</dbReference>
<feature type="compositionally biased region" description="Acidic residues" evidence="1">
    <location>
        <begin position="290"/>
        <end position="310"/>
    </location>
</feature>
<dbReference type="PANTHER" id="PTHR31973:SF189">
    <property type="entry name" value="TRANSPOSASE, MUDR, PLANT, MULE TRANSPOSASE DOMAIN PROTEIN-RELATED"/>
    <property type="match status" value="1"/>
</dbReference>
<feature type="transmembrane region" description="Helical" evidence="2">
    <location>
        <begin position="70"/>
        <end position="91"/>
    </location>
</feature>
<dbReference type="InterPro" id="IPR018289">
    <property type="entry name" value="MULE_transposase_dom"/>
</dbReference>
<dbReference type="PANTHER" id="PTHR31973">
    <property type="entry name" value="POLYPROTEIN, PUTATIVE-RELATED"/>
    <property type="match status" value="1"/>
</dbReference>
<feature type="domain" description="MULE transposase" evidence="3">
    <location>
        <begin position="551"/>
        <end position="635"/>
    </location>
</feature>
<dbReference type="SMART" id="SM00384">
    <property type="entry name" value="AT_hook"/>
    <property type="match status" value="2"/>
</dbReference>
<reference evidence="4 5" key="1">
    <citation type="submission" date="2020-09" db="EMBL/GenBank/DDBJ databases">
        <authorList>
            <person name="Ashkenazy H."/>
        </authorList>
    </citation>
    <scope>NUCLEOTIDE SEQUENCE [LARGE SCALE GENOMIC DNA]</scope>
    <source>
        <strain evidence="5">cv. Cdm-0</strain>
    </source>
</reference>
<proteinExistence type="predicted"/>
<evidence type="ECO:0000256" key="1">
    <source>
        <dbReference type="SAM" id="MobiDB-lite"/>
    </source>
</evidence>